<comment type="caution">
    <text evidence="2">The sequence shown here is derived from an EMBL/GenBank/DDBJ whole genome shotgun (WGS) entry which is preliminary data.</text>
</comment>
<evidence type="ECO:0000256" key="1">
    <source>
        <dbReference type="SAM" id="Phobius"/>
    </source>
</evidence>
<protein>
    <submittedName>
        <fullName evidence="2">Uncharacterized protein</fullName>
    </submittedName>
</protein>
<reference evidence="2 3" key="1">
    <citation type="submission" date="2019-06" db="EMBL/GenBank/DDBJ databases">
        <title>Whole genome shotgun sequence of Pseudonocardia hydrocarbonoxydans NBRC 14498.</title>
        <authorList>
            <person name="Hosoyama A."/>
            <person name="Uohara A."/>
            <person name="Ohji S."/>
            <person name="Ichikawa N."/>
        </authorList>
    </citation>
    <scope>NUCLEOTIDE SEQUENCE [LARGE SCALE GENOMIC DNA]</scope>
    <source>
        <strain evidence="2 3">NBRC 14498</strain>
    </source>
</reference>
<keyword evidence="3" id="KW-1185">Reference proteome</keyword>
<keyword evidence="1" id="KW-0472">Membrane</keyword>
<feature type="transmembrane region" description="Helical" evidence="1">
    <location>
        <begin position="48"/>
        <end position="71"/>
    </location>
</feature>
<accession>A0A4Y3WME0</accession>
<dbReference type="RefSeq" id="WP_246085851.1">
    <property type="nucleotide sequence ID" value="NZ_BAAARZ010000008.1"/>
</dbReference>
<dbReference type="PROSITE" id="PS51257">
    <property type="entry name" value="PROKAR_LIPOPROTEIN"/>
    <property type="match status" value="1"/>
</dbReference>
<keyword evidence="1" id="KW-0812">Transmembrane</keyword>
<sequence>MGRNGRRPVRRMLPWLVPIVAAGLLAGCAAGANPQLVAAPVGAGFWTGLWHGLILPVTFVVSLFTDSVGVYEVGNSGGWYDFGFVLGVSVAFSGSASSGRMVRRR</sequence>
<gene>
    <name evidence="2" type="ORF">PHY01_23750</name>
</gene>
<dbReference type="AlphaFoldDB" id="A0A4Y3WME0"/>
<evidence type="ECO:0000313" key="3">
    <source>
        <dbReference type="Proteomes" id="UP000320338"/>
    </source>
</evidence>
<evidence type="ECO:0000313" key="2">
    <source>
        <dbReference type="EMBL" id="GEC20092.1"/>
    </source>
</evidence>
<name>A0A4Y3WME0_9PSEU</name>
<organism evidence="2 3">
    <name type="scientific">Pseudonocardia hydrocarbonoxydans</name>
    <dbReference type="NCBI Taxonomy" id="76726"/>
    <lineage>
        <taxon>Bacteria</taxon>
        <taxon>Bacillati</taxon>
        <taxon>Actinomycetota</taxon>
        <taxon>Actinomycetes</taxon>
        <taxon>Pseudonocardiales</taxon>
        <taxon>Pseudonocardiaceae</taxon>
        <taxon>Pseudonocardia</taxon>
    </lineage>
</organism>
<proteinExistence type="predicted"/>
<dbReference type="Proteomes" id="UP000320338">
    <property type="component" value="Unassembled WGS sequence"/>
</dbReference>
<dbReference type="EMBL" id="BJNG01000017">
    <property type="protein sequence ID" value="GEC20092.1"/>
    <property type="molecule type" value="Genomic_DNA"/>
</dbReference>
<keyword evidence="1" id="KW-1133">Transmembrane helix</keyword>